<feature type="transmembrane region" description="Helical" evidence="7">
    <location>
        <begin position="92"/>
        <end position="113"/>
    </location>
</feature>
<evidence type="ECO:0000256" key="1">
    <source>
        <dbReference type="ARBA" id="ARBA00004651"/>
    </source>
</evidence>
<dbReference type="EMBL" id="JAUSTY010000001">
    <property type="protein sequence ID" value="MDQ0164491.1"/>
    <property type="molecule type" value="Genomic_DNA"/>
</dbReference>
<evidence type="ECO:0000313" key="10">
    <source>
        <dbReference type="Proteomes" id="UP001235840"/>
    </source>
</evidence>
<dbReference type="InterPro" id="IPR036259">
    <property type="entry name" value="MFS_trans_sf"/>
</dbReference>
<feature type="transmembrane region" description="Helical" evidence="7">
    <location>
        <begin position="186"/>
        <end position="205"/>
    </location>
</feature>
<dbReference type="PANTHER" id="PTHR23513">
    <property type="entry name" value="INTEGRAL MEMBRANE EFFLUX PROTEIN-RELATED"/>
    <property type="match status" value="1"/>
</dbReference>
<evidence type="ECO:0000256" key="2">
    <source>
        <dbReference type="ARBA" id="ARBA00022448"/>
    </source>
</evidence>
<accession>A0ABT9VU26</accession>
<gene>
    <name evidence="9" type="ORF">J2S11_000390</name>
</gene>
<reference evidence="9 10" key="1">
    <citation type="submission" date="2023-07" db="EMBL/GenBank/DDBJ databases">
        <title>Genomic Encyclopedia of Type Strains, Phase IV (KMG-IV): sequencing the most valuable type-strain genomes for metagenomic binning, comparative biology and taxonomic classification.</title>
        <authorList>
            <person name="Goeker M."/>
        </authorList>
    </citation>
    <scope>NUCLEOTIDE SEQUENCE [LARGE SCALE GENOMIC DNA]</scope>
    <source>
        <strain evidence="9 10">DSM 12751</strain>
    </source>
</reference>
<keyword evidence="6 7" id="KW-0472">Membrane</keyword>
<keyword evidence="4 7" id="KW-0812">Transmembrane</keyword>
<feature type="transmembrane region" description="Helical" evidence="7">
    <location>
        <begin position="327"/>
        <end position="352"/>
    </location>
</feature>
<evidence type="ECO:0000256" key="5">
    <source>
        <dbReference type="ARBA" id="ARBA00022989"/>
    </source>
</evidence>
<feature type="transmembrane region" description="Helical" evidence="7">
    <location>
        <begin position="364"/>
        <end position="387"/>
    </location>
</feature>
<comment type="subcellular location">
    <subcellularLocation>
        <location evidence="1">Cell membrane</location>
        <topology evidence="1">Multi-pass membrane protein</topology>
    </subcellularLocation>
</comment>
<evidence type="ECO:0000256" key="7">
    <source>
        <dbReference type="SAM" id="Phobius"/>
    </source>
</evidence>
<protein>
    <submittedName>
        <fullName evidence="9">MFS family permease</fullName>
    </submittedName>
</protein>
<feature type="transmembrane region" description="Helical" evidence="7">
    <location>
        <begin position="28"/>
        <end position="51"/>
    </location>
</feature>
<feature type="transmembrane region" description="Helical" evidence="7">
    <location>
        <begin position="63"/>
        <end position="85"/>
    </location>
</feature>
<dbReference type="InterPro" id="IPR011701">
    <property type="entry name" value="MFS"/>
</dbReference>
<feature type="domain" description="Major facilitator superfamily (MFS) profile" evidence="8">
    <location>
        <begin position="27"/>
        <end position="419"/>
    </location>
</feature>
<feature type="transmembrane region" description="Helical" evidence="7">
    <location>
        <begin position="276"/>
        <end position="297"/>
    </location>
</feature>
<evidence type="ECO:0000313" key="9">
    <source>
        <dbReference type="EMBL" id="MDQ0164491.1"/>
    </source>
</evidence>
<feature type="transmembrane region" description="Helical" evidence="7">
    <location>
        <begin position="159"/>
        <end position="180"/>
    </location>
</feature>
<name>A0ABT9VU26_9BACI</name>
<keyword evidence="10" id="KW-1185">Reference proteome</keyword>
<evidence type="ECO:0000259" key="8">
    <source>
        <dbReference type="PROSITE" id="PS50850"/>
    </source>
</evidence>
<dbReference type="Pfam" id="PF07690">
    <property type="entry name" value="MFS_1"/>
    <property type="match status" value="1"/>
</dbReference>
<dbReference type="Gene3D" id="1.20.1250.20">
    <property type="entry name" value="MFS general substrate transporter like domains"/>
    <property type="match status" value="1"/>
</dbReference>
<dbReference type="Proteomes" id="UP001235840">
    <property type="component" value="Unassembled WGS sequence"/>
</dbReference>
<dbReference type="CDD" id="cd06173">
    <property type="entry name" value="MFS_MefA_like"/>
    <property type="match status" value="1"/>
</dbReference>
<feature type="transmembrane region" description="Helical" evidence="7">
    <location>
        <begin position="393"/>
        <end position="413"/>
    </location>
</feature>
<organism evidence="9 10">
    <name type="scientific">Caldalkalibacillus horti</name>
    <dbReference type="NCBI Taxonomy" id="77523"/>
    <lineage>
        <taxon>Bacteria</taxon>
        <taxon>Bacillati</taxon>
        <taxon>Bacillota</taxon>
        <taxon>Bacilli</taxon>
        <taxon>Bacillales</taxon>
        <taxon>Bacillaceae</taxon>
        <taxon>Caldalkalibacillus</taxon>
    </lineage>
</organism>
<dbReference type="PANTHER" id="PTHR23513:SF6">
    <property type="entry name" value="MAJOR FACILITATOR SUPERFAMILY ASSOCIATED DOMAIN-CONTAINING PROTEIN"/>
    <property type="match status" value="1"/>
</dbReference>
<dbReference type="PROSITE" id="PS50850">
    <property type="entry name" value="MFS"/>
    <property type="match status" value="1"/>
</dbReference>
<proteinExistence type="predicted"/>
<dbReference type="SUPFAM" id="SSF103473">
    <property type="entry name" value="MFS general substrate transporter"/>
    <property type="match status" value="1"/>
</dbReference>
<keyword evidence="3" id="KW-1003">Cell membrane</keyword>
<evidence type="ECO:0000256" key="4">
    <source>
        <dbReference type="ARBA" id="ARBA00022692"/>
    </source>
</evidence>
<evidence type="ECO:0000256" key="6">
    <source>
        <dbReference type="ARBA" id="ARBA00023136"/>
    </source>
</evidence>
<evidence type="ECO:0000256" key="3">
    <source>
        <dbReference type="ARBA" id="ARBA00022475"/>
    </source>
</evidence>
<feature type="transmembrane region" description="Helical" evidence="7">
    <location>
        <begin position="242"/>
        <end position="264"/>
    </location>
</feature>
<feature type="transmembrane region" description="Helical" evidence="7">
    <location>
        <begin position="304"/>
        <end position="321"/>
    </location>
</feature>
<keyword evidence="5 7" id="KW-1133">Transmembrane helix</keyword>
<feature type="transmembrane region" description="Helical" evidence="7">
    <location>
        <begin position="119"/>
        <end position="138"/>
    </location>
</feature>
<dbReference type="RefSeq" id="WP_307390148.1">
    <property type="nucleotide sequence ID" value="NZ_BAAADK010000021.1"/>
</dbReference>
<comment type="caution">
    <text evidence="9">The sequence shown here is derived from an EMBL/GenBank/DDBJ whole genome shotgun (WGS) entry which is preliminary data.</text>
</comment>
<dbReference type="InterPro" id="IPR020846">
    <property type="entry name" value="MFS_dom"/>
</dbReference>
<sequence length="422" mass="45933">MNDISIQESSKLEEQGQSTPSLFKQHNFIFLWIASAFSSISISMFLFSQSWYVVDRLGLEASIGLIFIASSVPRLLFMAVGGVLADRMSRSLIMFISDITRAILLVGVVLLVLLDAVTLWSFVGLALIFGILDAFFWPASSSLIPTIVKKDTITRANSVIQMTNQFCTIFGPMVAGFLIVWGGYAFSFGVVAALLFMASICVYMIKLKKKDSVEEGTASTGMLQSIKEGLSYVKKSSFLSTLLMLTLFLNLFIAGPLVMGLPLFVKNVLGGETLEYSYLEGAIAGGMLIGSIIIGILNVRKKRGKIAIIGIGFTALFYLALSLSPFFWLSFIFVLFIGLTMSIVNLPLISVVQSLISQEMLGRVMSLLSMSSMGLIPISYAITSILLAAGVSINTIMTFGALPLLIAIPIVYWKVPDIRTVD</sequence>
<keyword evidence="2" id="KW-0813">Transport</keyword>